<dbReference type="InterPro" id="IPR000269">
    <property type="entry name" value="Cu_amine_oxidase"/>
</dbReference>
<protein>
    <recommendedName>
        <fullName evidence="1">Amine oxidase</fullName>
        <ecNumber evidence="1">1.4.3.-</ecNumber>
    </recommendedName>
</protein>
<reference evidence="3" key="1">
    <citation type="submission" date="2022-11" db="EMBL/GenBank/DDBJ databases">
        <title>Centuries of genome instability and evolution in soft-shell clam transmissible cancer (bioRxiv).</title>
        <authorList>
            <person name="Hart S.F.M."/>
            <person name="Yonemitsu M.A."/>
            <person name="Giersch R.M."/>
            <person name="Beal B.F."/>
            <person name="Arriagada G."/>
            <person name="Davis B.W."/>
            <person name="Ostrander E.A."/>
            <person name="Goff S.P."/>
            <person name="Metzger M.J."/>
        </authorList>
    </citation>
    <scope>NUCLEOTIDE SEQUENCE</scope>
    <source>
        <strain evidence="3">MELC-2E11</strain>
        <tissue evidence="3">Siphon/mantle</tissue>
    </source>
</reference>
<keyword evidence="1" id="KW-0560">Oxidoreductase</keyword>
<comment type="similarity">
    <text evidence="1">Belongs to the copper/topaquinone oxidase family.</text>
</comment>
<name>A0ABY7FCG9_MYAAR</name>
<feature type="domain" description="Copper amine oxidase catalytic" evidence="2">
    <location>
        <begin position="3"/>
        <end position="118"/>
    </location>
</feature>
<dbReference type="EC" id="1.4.3.-" evidence="1"/>
<comment type="cofactor">
    <cofactor evidence="1">
        <name>Cu cation</name>
        <dbReference type="ChEBI" id="CHEBI:23378"/>
    </cofactor>
    <text evidence="1">Contains 1 topaquinone per subunit.</text>
</comment>
<dbReference type="Pfam" id="PF01179">
    <property type="entry name" value="Cu_amine_oxid"/>
    <property type="match status" value="1"/>
</dbReference>
<dbReference type="PANTHER" id="PTHR10638">
    <property type="entry name" value="COPPER AMINE OXIDASE"/>
    <property type="match status" value="1"/>
</dbReference>
<dbReference type="SUPFAM" id="SSF49998">
    <property type="entry name" value="Amine oxidase catalytic domain"/>
    <property type="match status" value="1"/>
</dbReference>
<dbReference type="PANTHER" id="PTHR10638:SF20">
    <property type="entry name" value="AMINE OXIDASE"/>
    <property type="match status" value="1"/>
</dbReference>
<accession>A0ABY7FCG9</accession>
<dbReference type="PROSITE" id="PS01165">
    <property type="entry name" value="COPPER_AMINE_OXID_2"/>
    <property type="match status" value="1"/>
</dbReference>
<sequence>MAVNENYRNQVGAKRGYLISPMATSTQTQVDSHPTLGAVSLTNGKKANSLDSVFDGFRLDSPRSDFSRILDGENIVNEDLVAWVTVGFVHIPSSEDVPMTVAVETGFTLKPYNFFDRTEIFDVPQTYTGEYGLDESPPDFRKCRETD</sequence>
<organism evidence="3 4">
    <name type="scientific">Mya arenaria</name>
    <name type="common">Soft-shell clam</name>
    <dbReference type="NCBI Taxonomy" id="6604"/>
    <lineage>
        <taxon>Eukaryota</taxon>
        <taxon>Metazoa</taxon>
        <taxon>Spiralia</taxon>
        <taxon>Lophotrochozoa</taxon>
        <taxon>Mollusca</taxon>
        <taxon>Bivalvia</taxon>
        <taxon>Autobranchia</taxon>
        <taxon>Heteroconchia</taxon>
        <taxon>Euheterodonta</taxon>
        <taxon>Imparidentia</taxon>
        <taxon>Neoheterodontei</taxon>
        <taxon>Myida</taxon>
        <taxon>Myoidea</taxon>
        <taxon>Myidae</taxon>
        <taxon>Mya</taxon>
    </lineage>
</organism>
<keyword evidence="4" id="KW-1185">Reference proteome</keyword>
<keyword evidence="1" id="KW-0479">Metal-binding</keyword>
<evidence type="ECO:0000313" key="3">
    <source>
        <dbReference type="EMBL" id="WAR18471.1"/>
    </source>
</evidence>
<keyword evidence="1" id="KW-0801">TPQ</keyword>
<dbReference type="InterPro" id="IPR036460">
    <property type="entry name" value="Cu_amine_oxidase_C_sf"/>
</dbReference>
<comment type="PTM">
    <text evidence="1">Topaquinone (TPQ) is generated by copper-dependent autoxidation of a specific tyrosyl residue.</text>
</comment>
<dbReference type="InterPro" id="IPR049947">
    <property type="entry name" value="Cu_Am_Ox_Cu-bd"/>
</dbReference>
<dbReference type="EMBL" id="CP111022">
    <property type="protein sequence ID" value="WAR18471.1"/>
    <property type="molecule type" value="Genomic_DNA"/>
</dbReference>
<evidence type="ECO:0000256" key="1">
    <source>
        <dbReference type="RuleBase" id="RU000672"/>
    </source>
</evidence>
<evidence type="ECO:0000259" key="2">
    <source>
        <dbReference type="Pfam" id="PF01179"/>
    </source>
</evidence>
<keyword evidence="1" id="KW-0186">Copper</keyword>
<evidence type="ECO:0000313" key="4">
    <source>
        <dbReference type="Proteomes" id="UP001164746"/>
    </source>
</evidence>
<dbReference type="Gene3D" id="2.70.98.20">
    <property type="entry name" value="Copper amine oxidase, catalytic domain"/>
    <property type="match status" value="1"/>
</dbReference>
<dbReference type="Proteomes" id="UP001164746">
    <property type="component" value="Chromosome 11"/>
</dbReference>
<gene>
    <name evidence="3" type="ORF">MAR_000309</name>
</gene>
<dbReference type="InterPro" id="IPR015798">
    <property type="entry name" value="Cu_amine_oxidase_C"/>
</dbReference>
<proteinExistence type="inferred from homology"/>